<dbReference type="Proteomes" id="UP001054945">
    <property type="component" value="Unassembled WGS sequence"/>
</dbReference>
<accession>A0AAV4XD69</accession>
<dbReference type="AlphaFoldDB" id="A0AAV4XD69"/>
<evidence type="ECO:0000313" key="1">
    <source>
        <dbReference type="EMBL" id="GIY92544.1"/>
    </source>
</evidence>
<name>A0AAV4XD69_CAEEX</name>
<dbReference type="EMBL" id="BPLR01000155">
    <property type="protein sequence ID" value="GIY92544.1"/>
    <property type="molecule type" value="Genomic_DNA"/>
</dbReference>
<gene>
    <name evidence="1" type="ORF">CEXT_438621</name>
</gene>
<organism evidence="1 2">
    <name type="scientific">Caerostris extrusa</name>
    <name type="common">Bark spider</name>
    <name type="synonym">Caerostris bankana</name>
    <dbReference type="NCBI Taxonomy" id="172846"/>
    <lineage>
        <taxon>Eukaryota</taxon>
        <taxon>Metazoa</taxon>
        <taxon>Ecdysozoa</taxon>
        <taxon>Arthropoda</taxon>
        <taxon>Chelicerata</taxon>
        <taxon>Arachnida</taxon>
        <taxon>Araneae</taxon>
        <taxon>Araneomorphae</taxon>
        <taxon>Entelegynae</taxon>
        <taxon>Araneoidea</taxon>
        <taxon>Araneidae</taxon>
        <taxon>Caerostris</taxon>
    </lineage>
</organism>
<reference evidence="1 2" key="1">
    <citation type="submission" date="2021-06" db="EMBL/GenBank/DDBJ databases">
        <title>Caerostris extrusa draft genome.</title>
        <authorList>
            <person name="Kono N."/>
            <person name="Arakawa K."/>
        </authorList>
    </citation>
    <scope>NUCLEOTIDE SEQUENCE [LARGE SCALE GENOMIC DNA]</scope>
</reference>
<comment type="caution">
    <text evidence="1">The sequence shown here is derived from an EMBL/GenBank/DDBJ whole genome shotgun (WGS) entry which is preliminary data.</text>
</comment>
<keyword evidence="2" id="KW-1185">Reference proteome</keyword>
<evidence type="ECO:0000313" key="2">
    <source>
        <dbReference type="Proteomes" id="UP001054945"/>
    </source>
</evidence>
<sequence length="105" mass="12391">MRPFRFTSYESEVLNQPPRRCLRSKYKAERLAVNWRRFHYLYHRLHRPSASDVGGAVPLKSDSSLNSFVKAAQKITMRQTNQTKPVKRRNNFTTTFSNSARFLKL</sequence>
<proteinExistence type="predicted"/>
<protein>
    <submittedName>
        <fullName evidence="1">Uncharacterized protein</fullName>
    </submittedName>
</protein>